<dbReference type="InterPro" id="IPR016193">
    <property type="entry name" value="Cytidine_deaminase-like"/>
</dbReference>
<dbReference type="AlphaFoldDB" id="A0A1B4XF61"/>
<keyword evidence="19" id="KW-1185">Reference proteome</keyword>
<dbReference type="InterPro" id="IPR016192">
    <property type="entry name" value="APOBEC/CMP_deaminase_Zn-bd"/>
</dbReference>
<evidence type="ECO:0000256" key="6">
    <source>
        <dbReference type="ARBA" id="ARBA00022619"/>
    </source>
</evidence>
<evidence type="ECO:0000259" key="17">
    <source>
        <dbReference type="PROSITE" id="PS51747"/>
    </source>
</evidence>
<comment type="pathway">
    <text evidence="3 13">Cofactor biosynthesis; riboflavin biosynthesis; 5-amino-6-(D-ribitylamino)uracil from GTP: step 3/4.</text>
</comment>
<feature type="binding site" evidence="15">
    <location>
        <position position="175"/>
    </location>
    <ligand>
        <name>NADP(+)</name>
        <dbReference type="ChEBI" id="CHEBI:58349"/>
    </ligand>
</feature>
<dbReference type="FunFam" id="3.40.140.10:FF:000025">
    <property type="entry name" value="Riboflavin biosynthesis protein RibD"/>
    <property type="match status" value="1"/>
</dbReference>
<evidence type="ECO:0000256" key="15">
    <source>
        <dbReference type="PIRSR" id="PIRSR006769-2"/>
    </source>
</evidence>
<comment type="cofactor">
    <cofactor evidence="13 16">
        <name>Zn(2+)</name>
        <dbReference type="ChEBI" id="CHEBI:29105"/>
    </cofactor>
    <text evidence="13 16">Binds 1 zinc ion.</text>
</comment>
<reference evidence="18 19" key="1">
    <citation type="submission" date="2015-05" db="EMBL/GenBank/DDBJ databases">
        <title>Complete genome sequence of a sulfur-oxidizing gammaproteobacterium strain HA5.</title>
        <authorList>
            <person name="Miura A."/>
            <person name="Kojima H."/>
            <person name="Fukui M."/>
        </authorList>
    </citation>
    <scope>NUCLEOTIDE SEQUENCE [LARGE SCALE GENOMIC DNA]</scope>
    <source>
        <strain evidence="18 19">HA5</strain>
    </source>
</reference>
<dbReference type="NCBIfam" id="TIGR00227">
    <property type="entry name" value="ribD_Cterm"/>
    <property type="match status" value="1"/>
</dbReference>
<evidence type="ECO:0000256" key="16">
    <source>
        <dbReference type="PIRSR" id="PIRSR006769-3"/>
    </source>
</evidence>
<dbReference type="Pfam" id="PF01872">
    <property type="entry name" value="RibD_C"/>
    <property type="match status" value="1"/>
</dbReference>
<feature type="binding site" evidence="15">
    <location>
        <position position="296"/>
    </location>
    <ligand>
        <name>substrate</name>
    </ligand>
</feature>
<evidence type="ECO:0000256" key="10">
    <source>
        <dbReference type="ARBA" id="ARBA00022857"/>
    </source>
</evidence>
<keyword evidence="6 13" id="KW-0686">Riboflavin biosynthesis</keyword>
<dbReference type="RefSeq" id="WP_197702724.1">
    <property type="nucleotide sequence ID" value="NZ_AP014879.1"/>
</dbReference>
<feature type="binding site" evidence="15">
    <location>
        <position position="173"/>
    </location>
    <ligand>
        <name>substrate</name>
    </ligand>
</feature>
<dbReference type="GO" id="GO:0050661">
    <property type="term" value="F:NADP binding"/>
    <property type="evidence" value="ECO:0007669"/>
    <property type="project" value="InterPro"/>
</dbReference>
<dbReference type="EC" id="1.1.1.193" evidence="13"/>
<dbReference type="PROSITE" id="PS51747">
    <property type="entry name" value="CYT_DCMP_DEAMINASES_2"/>
    <property type="match status" value="1"/>
</dbReference>
<dbReference type="Gene3D" id="3.40.430.10">
    <property type="entry name" value="Dihydrofolate Reductase, subunit A"/>
    <property type="match status" value="1"/>
</dbReference>
<dbReference type="Gene3D" id="3.40.140.10">
    <property type="entry name" value="Cytidine Deaminase, domain 2"/>
    <property type="match status" value="1"/>
</dbReference>
<dbReference type="InterPro" id="IPR002125">
    <property type="entry name" value="CMP_dCMP_dom"/>
</dbReference>
<comment type="function">
    <text evidence="1 13">Converts 2,5-diamino-6-(ribosylamino)-4(3h)-pyrimidinone 5'-phosphate into 5-amino-6-(ribosylamino)-2,4(1h,3h)-pyrimidinedione 5'-phosphate.</text>
</comment>
<feature type="binding site" evidence="16">
    <location>
        <position position="80"/>
    </location>
    <ligand>
        <name>Zn(2+)</name>
        <dbReference type="ChEBI" id="CHEBI:29105"/>
        <note>catalytic</note>
    </ligand>
</feature>
<dbReference type="UniPathway" id="UPA00275">
    <property type="reaction ID" value="UER00401"/>
</dbReference>
<dbReference type="PANTHER" id="PTHR38011:SF7">
    <property type="entry name" value="2,5-DIAMINO-6-RIBOSYLAMINO-4(3H)-PYRIMIDINONE 5'-PHOSPHATE REDUCTASE"/>
    <property type="match status" value="1"/>
</dbReference>
<keyword evidence="8 13" id="KW-0378">Hydrolase</keyword>
<comment type="catalytic activity">
    <reaction evidence="13">
        <text>2,5-diamino-6-hydroxy-4-(5-phosphoribosylamino)-pyrimidine + H2O + H(+) = 5-amino-6-(5-phospho-D-ribosylamino)uracil + NH4(+)</text>
        <dbReference type="Rhea" id="RHEA:21868"/>
        <dbReference type="ChEBI" id="CHEBI:15377"/>
        <dbReference type="ChEBI" id="CHEBI:15378"/>
        <dbReference type="ChEBI" id="CHEBI:28938"/>
        <dbReference type="ChEBI" id="CHEBI:58453"/>
        <dbReference type="ChEBI" id="CHEBI:58614"/>
        <dbReference type="EC" id="3.5.4.26"/>
    </reaction>
</comment>
<dbReference type="Pfam" id="PF00383">
    <property type="entry name" value="dCMP_cyt_deam_1"/>
    <property type="match status" value="1"/>
</dbReference>
<dbReference type="InterPro" id="IPR002734">
    <property type="entry name" value="RibDG_C"/>
</dbReference>
<dbReference type="InterPro" id="IPR050765">
    <property type="entry name" value="Riboflavin_Biosynth_HTPR"/>
</dbReference>
<feature type="binding site" evidence="15">
    <location>
        <position position="212"/>
    </location>
    <ligand>
        <name>substrate</name>
    </ligand>
</feature>
<feature type="domain" description="CMP/dCMP-type deaminase" evidence="17">
    <location>
        <begin position="5"/>
        <end position="128"/>
    </location>
</feature>
<comment type="similarity">
    <text evidence="5 13">In the C-terminal section; belongs to the HTP reductase family.</text>
</comment>
<dbReference type="InterPro" id="IPR011549">
    <property type="entry name" value="RibD_C"/>
</dbReference>
<proteinExistence type="inferred from homology"/>
<comment type="pathway">
    <text evidence="2 13">Cofactor biosynthesis; riboflavin biosynthesis; 5-amino-6-(D-ribitylamino)uracil from GTP: step 2/4.</text>
</comment>
<feature type="binding site" evidence="15">
    <location>
        <position position="189"/>
    </location>
    <ligand>
        <name>substrate</name>
    </ligand>
</feature>
<evidence type="ECO:0000256" key="5">
    <source>
        <dbReference type="ARBA" id="ARBA00007417"/>
    </source>
</evidence>
<dbReference type="NCBIfam" id="TIGR00326">
    <property type="entry name" value="eubact_ribD"/>
    <property type="match status" value="1"/>
</dbReference>
<evidence type="ECO:0000256" key="7">
    <source>
        <dbReference type="ARBA" id="ARBA00022723"/>
    </source>
</evidence>
<dbReference type="GO" id="GO:0008270">
    <property type="term" value="F:zinc ion binding"/>
    <property type="evidence" value="ECO:0007669"/>
    <property type="project" value="InterPro"/>
</dbReference>
<feature type="binding site" evidence="15">
    <location>
        <position position="227"/>
    </location>
    <ligand>
        <name>NADP(+)</name>
        <dbReference type="ChEBI" id="CHEBI:58349"/>
    </ligand>
</feature>
<evidence type="ECO:0000256" key="9">
    <source>
        <dbReference type="ARBA" id="ARBA00022833"/>
    </source>
</evidence>
<feature type="binding site" evidence="15">
    <location>
        <begin position="298"/>
        <end position="304"/>
    </location>
    <ligand>
        <name>NADP(+)</name>
        <dbReference type="ChEBI" id="CHEBI:58349"/>
    </ligand>
</feature>
<sequence>MTTSAADARFMARALQLARRGLYTTDPNPRVGCVVVKDGKIVGEGWHERAGEPHAEINALNQAGKMNTHSAGVYLTLEPCCHQGRTPPCTQALIRAGVRRVVAAMRDPNPLVAGKGLKEIEGHGIQTEVGLMEAEAAALNPGFISRMKRGRPFVRVKLAASLDGRTGMANGDSKWITSEAARADVQKWRARSSAILTGVGTVLADDPSLNVRDFKTGRQPLRVVLDSRLRMPPRARMLRNEGKTLIVTASGDAALAEALKKAGAEVAHISTPERTVDLAALLKHLAWLEVNEVLVEAGATLCGALLRAGLVDELVLYYAPHIMGNAERGMFVLPPLLRMSDRINVEITDTRALGKDWRVMAKVSEKQD</sequence>
<dbReference type="GO" id="GO:0009231">
    <property type="term" value="P:riboflavin biosynthetic process"/>
    <property type="evidence" value="ECO:0007669"/>
    <property type="project" value="UniProtKB-UniPathway"/>
</dbReference>
<feature type="active site" description="Proton donor" evidence="14">
    <location>
        <position position="56"/>
    </location>
</feature>
<evidence type="ECO:0000256" key="8">
    <source>
        <dbReference type="ARBA" id="ARBA00022801"/>
    </source>
</evidence>
<comment type="catalytic activity">
    <reaction evidence="13">
        <text>5-amino-6-(5-phospho-D-ribitylamino)uracil + NADP(+) = 5-amino-6-(5-phospho-D-ribosylamino)uracil + NADPH + H(+)</text>
        <dbReference type="Rhea" id="RHEA:17845"/>
        <dbReference type="ChEBI" id="CHEBI:15378"/>
        <dbReference type="ChEBI" id="CHEBI:57783"/>
        <dbReference type="ChEBI" id="CHEBI:58349"/>
        <dbReference type="ChEBI" id="CHEBI:58421"/>
        <dbReference type="ChEBI" id="CHEBI:58453"/>
        <dbReference type="EC" id="1.1.1.193"/>
    </reaction>
</comment>
<keyword evidence="9 13" id="KW-0862">Zinc</keyword>
<evidence type="ECO:0000313" key="19">
    <source>
        <dbReference type="Proteomes" id="UP000243180"/>
    </source>
</evidence>
<evidence type="ECO:0000256" key="13">
    <source>
        <dbReference type="PIRNR" id="PIRNR006769"/>
    </source>
</evidence>
<dbReference type="Proteomes" id="UP000243180">
    <property type="component" value="Chromosome"/>
</dbReference>
<evidence type="ECO:0000256" key="2">
    <source>
        <dbReference type="ARBA" id="ARBA00004882"/>
    </source>
</evidence>
<dbReference type="PANTHER" id="PTHR38011">
    <property type="entry name" value="DIHYDROFOLATE REDUCTASE FAMILY PROTEIN (AFU_ORTHOLOGUE AFUA_8G06820)"/>
    <property type="match status" value="1"/>
</dbReference>
<keyword evidence="12" id="KW-0511">Multifunctional enzyme</keyword>
<evidence type="ECO:0000313" key="18">
    <source>
        <dbReference type="EMBL" id="BAV33448.1"/>
    </source>
</evidence>
<dbReference type="InterPro" id="IPR004794">
    <property type="entry name" value="Eubact_RibD"/>
</dbReference>
<feature type="binding site" evidence="16">
    <location>
        <position position="89"/>
    </location>
    <ligand>
        <name>Zn(2+)</name>
        <dbReference type="ChEBI" id="CHEBI:29105"/>
        <note>catalytic</note>
    </ligand>
</feature>
<protein>
    <recommendedName>
        <fullName evidence="13">Riboflavin biosynthesis protein RibD</fullName>
    </recommendedName>
    <domain>
        <recommendedName>
            <fullName evidence="13">Diaminohydroxyphosphoribosylaminopyrimidine deaminase</fullName>
            <shortName evidence="13">DRAP deaminase</shortName>
            <ecNumber evidence="13">3.5.4.26</ecNumber>
        </recommendedName>
        <alternativeName>
            <fullName evidence="13">Riboflavin-specific deaminase</fullName>
        </alternativeName>
    </domain>
    <domain>
        <recommendedName>
            <fullName evidence="13">5-amino-6-(5-phosphoribosylamino)uracil reductase</fullName>
            <ecNumber evidence="13">1.1.1.193</ecNumber>
        </recommendedName>
        <alternativeName>
            <fullName evidence="13">HTP reductase</fullName>
        </alternativeName>
    </domain>
</protein>
<name>A0A1B4XF61_9GAMM</name>
<comment type="similarity">
    <text evidence="4 13">In the N-terminal section; belongs to the cytidine and deoxycytidylate deaminase family.</text>
</comment>
<evidence type="ECO:0000256" key="1">
    <source>
        <dbReference type="ARBA" id="ARBA00002151"/>
    </source>
</evidence>
<evidence type="ECO:0000256" key="14">
    <source>
        <dbReference type="PIRSR" id="PIRSR006769-1"/>
    </source>
</evidence>
<keyword evidence="11 13" id="KW-0560">Oxidoreductase</keyword>
<dbReference type="SUPFAM" id="SSF53597">
    <property type="entry name" value="Dihydrofolate reductase-like"/>
    <property type="match status" value="1"/>
</dbReference>
<keyword evidence="7 13" id="KW-0479">Metal-binding</keyword>
<dbReference type="PROSITE" id="PS00903">
    <property type="entry name" value="CYT_DCMP_DEAMINASES_1"/>
    <property type="match status" value="1"/>
</dbReference>
<dbReference type="EC" id="3.5.4.26" evidence="13"/>
<feature type="binding site" evidence="15">
    <location>
        <position position="209"/>
    </location>
    <ligand>
        <name>substrate</name>
    </ligand>
</feature>
<feature type="binding site" evidence="16">
    <location>
        <position position="54"/>
    </location>
    <ligand>
        <name>Zn(2+)</name>
        <dbReference type="ChEBI" id="CHEBI:29105"/>
        <note>catalytic</note>
    </ligand>
</feature>
<dbReference type="SUPFAM" id="SSF53927">
    <property type="entry name" value="Cytidine deaminase-like"/>
    <property type="match status" value="1"/>
</dbReference>
<dbReference type="GO" id="GO:0008703">
    <property type="term" value="F:5-amino-6-(5-phosphoribosylamino)uracil reductase activity"/>
    <property type="evidence" value="ECO:0007669"/>
    <property type="project" value="UniProtKB-EC"/>
</dbReference>
<dbReference type="KEGG" id="slim:SCL_1135"/>
<accession>A0A1B4XF61</accession>
<feature type="binding site" evidence="15">
    <location>
        <position position="205"/>
    </location>
    <ligand>
        <name>NADP(+)</name>
        <dbReference type="ChEBI" id="CHEBI:58349"/>
    </ligand>
</feature>
<dbReference type="EMBL" id="AP014879">
    <property type="protein sequence ID" value="BAV33448.1"/>
    <property type="molecule type" value="Genomic_DNA"/>
</dbReference>
<evidence type="ECO:0000256" key="12">
    <source>
        <dbReference type="ARBA" id="ARBA00023268"/>
    </source>
</evidence>
<feature type="binding site" evidence="15">
    <location>
        <position position="159"/>
    </location>
    <ligand>
        <name>NADP(+)</name>
        <dbReference type="ChEBI" id="CHEBI:58349"/>
    </ligand>
</feature>
<gene>
    <name evidence="18" type="ORF">SCL_1135</name>
</gene>
<feature type="binding site" evidence="15">
    <location>
        <position position="201"/>
    </location>
    <ligand>
        <name>NADP(+)</name>
        <dbReference type="ChEBI" id="CHEBI:58349"/>
    </ligand>
</feature>
<organism evidence="18 19">
    <name type="scientific">Sulfuricaulis limicola</name>
    <dbReference type="NCBI Taxonomy" id="1620215"/>
    <lineage>
        <taxon>Bacteria</taxon>
        <taxon>Pseudomonadati</taxon>
        <taxon>Pseudomonadota</taxon>
        <taxon>Gammaproteobacteria</taxon>
        <taxon>Acidiferrobacterales</taxon>
        <taxon>Acidiferrobacteraceae</taxon>
        <taxon>Sulfuricaulis</taxon>
    </lineage>
</organism>
<dbReference type="FunCoup" id="A0A1B4XF61">
    <property type="interactions" value="509"/>
</dbReference>
<keyword evidence="10 13" id="KW-0521">NADP</keyword>
<dbReference type="InterPro" id="IPR024072">
    <property type="entry name" value="DHFR-like_dom_sf"/>
</dbReference>
<dbReference type="GO" id="GO:0008835">
    <property type="term" value="F:diaminohydroxyphosphoribosylaminopyrimidine deaminase activity"/>
    <property type="evidence" value="ECO:0007669"/>
    <property type="project" value="UniProtKB-EC"/>
</dbReference>
<dbReference type="InParanoid" id="A0A1B4XF61"/>
<dbReference type="CDD" id="cd01284">
    <property type="entry name" value="Riboflavin_deaminase-reductase"/>
    <property type="match status" value="1"/>
</dbReference>
<evidence type="ECO:0000256" key="4">
    <source>
        <dbReference type="ARBA" id="ARBA00005259"/>
    </source>
</evidence>
<evidence type="ECO:0000256" key="3">
    <source>
        <dbReference type="ARBA" id="ARBA00004910"/>
    </source>
</evidence>
<evidence type="ECO:0000256" key="11">
    <source>
        <dbReference type="ARBA" id="ARBA00023002"/>
    </source>
</evidence>
<dbReference type="PIRSF" id="PIRSF006769">
    <property type="entry name" value="RibD"/>
    <property type="match status" value="1"/>
</dbReference>